<dbReference type="EMBL" id="MSFN02000001">
    <property type="protein sequence ID" value="PTU24748.1"/>
    <property type="molecule type" value="Genomic_DNA"/>
</dbReference>
<evidence type="ECO:0000313" key="3">
    <source>
        <dbReference type="Proteomes" id="UP000244073"/>
    </source>
</evidence>
<dbReference type="AlphaFoldDB" id="A0A2T5M889"/>
<sequence>MEPSRPLDGSQEQPNPEIEHPVESSPPEPVDRTQTAGVKRPREHEEDEEVEEVPRPRAPNTPAVGAQQGDPTREEVRTHCSLVHLGILHDPGRLGSPR</sequence>
<reference evidence="2 3" key="1">
    <citation type="journal article" date="2018" name="Proc. Natl. Acad. Sci. U.S.A.">
        <title>Linking secondary metabolites to gene clusters through genome sequencing of six diverse Aspergillus species.</title>
        <authorList>
            <person name="Kaerboelling I."/>
            <person name="Vesth T.C."/>
            <person name="Frisvad J.C."/>
            <person name="Nybo J.L."/>
            <person name="Theobald S."/>
            <person name="Kuo A."/>
            <person name="Bowyer P."/>
            <person name="Matsuda Y."/>
            <person name="Mondo S."/>
            <person name="Lyhne E.K."/>
            <person name="Kogle M.E."/>
            <person name="Clum A."/>
            <person name="Lipzen A."/>
            <person name="Salamov A."/>
            <person name="Ngan C.Y."/>
            <person name="Daum C."/>
            <person name="Chiniquy J."/>
            <person name="Barry K."/>
            <person name="LaButti K."/>
            <person name="Haridas S."/>
            <person name="Simmons B.A."/>
            <person name="Magnuson J.K."/>
            <person name="Mortensen U.H."/>
            <person name="Larsen T.O."/>
            <person name="Grigoriev I.V."/>
            <person name="Baker S.E."/>
            <person name="Andersen M.R."/>
        </authorList>
    </citation>
    <scope>NUCLEOTIDE SEQUENCE [LARGE SCALE GENOMIC DNA]</scope>
    <source>
        <strain evidence="2 3">IBT 24754</strain>
    </source>
</reference>
<dbReference type="GeneID" id="63813262"/>
<proteinExistence type="predicted"/>
<evidence type="ECO:0000313" key="2">
    <source>
        <dbReference type="EMBL" id="PTU24748.1"/>
    </source>
</evidence>
<dbReference type="RefSeq" id="XP_040756140.1">
    <property type="nucleotide sequence ID" value="XM_040896380.1"/>
</dbReference>
<comment type="caution">
    <text evidence="2">The sequence shown here is derived from an EMBL/GenBank/DDBJ whole genome shotgun (WGS) entry which is preliminary data.</text>
</comment>
<dbReference type="Proteomes" id="UP000244073">
    <property type="component" value="Unassembled WGS sequence"/>
</dbReference>
<gene>
    <name evidence="2" type="ORF">P175DRAFT_0497867</name>
</gene>
<feature type="region of interest" description="Disordered" evidence="1">
    <location>
        <begin position="1"/>
        <end position="78"/>
    </location>
</feature>
<name>A0A2T5M889_9EURO</name>
<evidence type="ECO:0000256" key="1">
    <source>
        <dbReference type="SAM" id="MobiDB-lite"/>
    </source>
</evidence>
<protein>
    <submittedName>
        <fullName evidence="2">Uncharacterized protein</fullName>
    </submittedName>
</protein>
<dbReference type="VEuPathDB" id="FungiDB:P175DRAFT_0497867"/>
<organism evidence="2 3">
    <name type="scientific">Aspergillus ochraceoroseus IBT 24754</name>
    <dbReference type="NCBI Taxonomy" id="1392256"/>
    <lineage>
        <taxon>Eukaryota</taxon>
        <taxon>Fungi</taxon>
        <taxon>Dikarya</taxon>
        <taxon>Ascomycota</taxon>
        <taxon>Pezizomycotina</taxon>
        <taxon>Eurotiomycetes</taxon>
        <taxon>Eurotiomycetidae</taxon>
        <taxon>Eurotiales</taxon>
        <taxon>Aspergillaceae</taxon>
        <taxon>Aspergillus</taxon>
        <taxon>Aspergillus subgen. Nidulantes</taxon>
    </lineage>
</organism>
<accession>A0A2T5M889</accession>